<evidence type="ECO:0000313" key="9">
    <source>
        <dbReference type="Ensembl" id="ENSNFUP00015004542.1"/>
    </source>
</evidence>
<dbReference type="Gene3D" id="2.60.40.10">
    <property type="entry name" value="Immunoglobulins"/>
    <property type="match status" value="2"/>
</dbReference>
<dbReference type="GO" id="GO:0005886">
    <property type="term" value="C:plasma membrane"/>
    <property type="evidence" value="ECO:0007669"/>
    <property type="project" value="UniProtKB-SubCell"/>
</dbReference>
<dbReference type="CDD" id="cd00099">
    <property type="entry name" value="IgV"/>
    <property type="match status" value="1"/>
</dbReference>
<keyword evidence="3" id="KW-0732">Signal</keyword>
<keyword evidence="4" id="KW-0391">Immunity</keyword>
<evidence type="ECO:0000313" key="10">
    <source>
        <dbReference type="Proteomes" id="UP000694548"/>
    </source>
</evidence>
<dbReference type="Ensembl" id="ENSNFUT00015004801.1">
    <property type="protein sequence ID" value="ENSNFUP00015004542.1"/>
    <property type="gene ID" value="ENSNFUG00015002254.1"/>
</dbReference>
<evidence type="ECO:0000256" key="6">
    <source>
        <dbReference type="ARBA" id="ARBA00023157"/>
    </source>
</evidence>
<dbReference type="InterPro" id="IPR036179">
    <property type="entry name" value="Ig-like_dom_sf"/>
</dbReference>
<reference evidence="9" key="2">
    <citation type="submission" date="2025-08" db="UniProtKB">
        <authorList>
            <consortium name="Ensembl"/>
        </authorList>
    </citation>
    <scope>IDENTIFICATION</scope>
</reference>
<evidence type="ECO:0000256" key="4">
    <source>
        <dbReference type="ARBA" id="ARBA00022859"/>
    </source>
</evidence>
<dbReference type="AlphaFoldDB" id="A0A8C6KEH4"/>
<dbReference type="PANTHER" id="PTHR19433:SF133">
    <property type="entry name" value="IMMUNE-TYPE RECEPTOR 5 PRECURSOR-RELATED"/>
    <property type="match status" value="1"/>
</dbReference>
<dbReference type="PANTHER" id="PTHR19433">
    <property type="entry name" value="T-CELL RECEPTOR ALPHA CHAIN V REGION-RELATED"/>
    <property type="match status" value="1"/>
</dbReference>
<dbReference type="InterPro" id="IPR003599">
    <property type="entry name" value="Ig_sub"/>
</dbReference>
<evidence type="ECO:0000259" key="8">
    <source>
        <dbReference type="PROSITE" id="PS50835"/>
    </source>
</evidence>
<dbReference type="GO" id="GO:0009617">
    <property type="term" value="P:response to bacterium"/>
    <property type="evidence" value="ECO:0007669"/>
    <property type="project" value="TreeGrafter"/>
</dbReference>
<sequence>TYNQRCALVPVVTVQLGEPATLTCVLTKEWLGLKILRWYKQDAGDSLRVIASMHKNANHKYGSGFSPSRLKADYHKQTINLTILRTVKEDEGMYHCAIMDWVENIWSGIYLSIKGKTLVRIGDSVNLECSVLSNTEKNNCTEDLKVFWFRSGSHKSYPEIIYTDDDCKKEDLRRCVYSLSKSVTSSDAGTYYCAVATCGEILFENGHTLHIGMILHYKWKFLEHILDAIMNTDGKLSLFSRTIGRCYSAEHIPIRTSKYGTCDHASKYDDLGWPSASGEDALRMHHPRASVSDACGEMDI</sequence>
<feature type="domain" description="Ig-like" evidence="8">
    <location>
        <begin position="1"/>
        <end position="98"/>
    </location>
</feature>
<dbReference type="PROSITE" id="PS50835">
    <property type="entry name" value="IG_LIKE"/>
    <property type="match status" value="2"/>
</dbReference>
<dbReference type="SMART" id="SM00406">
    <property type="entry name" value="IGv"/>
    <property type="match status" value="2"/>
</dbReference>
<organism evidence="9 10">
    <name type="scientific">Nothobranchius furzeri</name>
    <name type="common">Turquoise killifish</name>
    <dbReference type="NCBI Taxonomy" id="105023"/>
    <lineage>
        <taxon>Eukaryota</taxon>
        <taxon>Metazoa</taxon>
        <taxon>Chordata</taxon>
        <taxon>Craniata</taxon>
        <taxon>Vertebrata</taxon>
        <taxon>Euteleostomi</taxon>
        <taxon>Actinopterygii</taxon>
        <taxon>Neopterygii</taxon>
        <taxon>Teleostei</taxon>
        <taxon>Neoteleostei</taxon>
        <taxon>Acanthomorphata</taxon>
        <taxon>Ovalentaria</taxon>
        <taxon>Atherinomorphae</taxon>
        <taxon>Cyprinodontiformes</taxon>
        <taxon>Nothobranchiidae</taxon>
        <taxon>Nothobranchius</taxon>
    </lineage>
</organism>
<keyword evidence="2" id="KW-1003">Cell membrane</keyword>
<dbReference type="SMART" id="SM00409">
    <property type="entry name" value="IG"/>
    <property type="match status" value="2"/>
</dbReference>
<proteinExistence type="predicted"/>
<dbReference type="GeneTree" id="ENSGT01030000234530"/>
<keyword evidence="10" id="KW-1185">Reference proteome</keyword>
<keyword evidence="7" id="KW-0325">Glycoprotein</keyword>
<keyword evidence="5" id="KW-0472">Membrane</keyword>
<dbReference type="InterPro" id="IPR013783">
    <property type="entry name" value="Ig-like_fold"/>
</dbReference>
<dbReference type="InterPro" id="IPR013106">
    <property type="entry name" value="Ig_V-set"/>
</dbReference>
<keyword evidence="6" id="KW-1015">Disulfide bond</keyword>
<evidence type="ECO:0000256" key="7">
    <source>
        <dbReference type="ARBA" id="ARBA00023180"/>
    </source>
</evidence>
<comment type="subcellular location">
    <subcellularLocation>
        <location evidence="1">Cell membrane</location>
    </subcellularLocation>
</comment>
<reference evidence="9" key="1">
    <citation type="submission" date="2014-08" db="EMBL/GenBank/DDBJ databases">
        <authorList>
            <person name="Senf B."/>
            <person name="Petzold A."/>
            <person name="Downie B.R."/>
            <person name="Koch P."/>
            <person name="Platzer M."/>
        </authorList>
    </citation>
    <scope>NUCLEOTIDE SEQUENCE [LARGE SCALE GENOMIC DNA]</scope>
    <source>
        <strain evidence="9">GRZ</strain>
    </source>
</reference>
<dbReference type="InterPro" id="IPR007110">
    <property type="entry name" value="Ig-like_dom"/>
</dbReference>
<dbReference type="SUPFAM" id="SSF48726">
    <property type="entry name" value="Immunoglobulin"/>
    <property type="match status" value="2"/>
</dbReference>
<dbReference type="InterPro" id="IPR052051">
    <property type="entry name" value="TCR_complex_component"/>
</dbReference>
<feature type="domain" description="Ig-like" evidence="8">
    <location>
        <begin position="122"/>
        <end position="195"/>
    </location>
</feature>
<name>A0A8C6KEH4_NOTFU</name>
<evidence type="ECO:0000256" key="2">
    <source>
        <dbReference type="ARBA" id="ARBA00022475"/>
    </source>
</evidence>
<dbReference type="Proteomes" id="UP000694548">
    <property type="component" value="Chromosome sgr01"/>
</dbReference>
<protein>
    <recommendedName>
        <fullName evidence="8">Ig-like domain-containing protein</fullName>
    </recommendedName>
</protein>
<evidence type="ECO:0000256" key="1">
    <source>
        <dbReference type="ARBA" id="ARBA00004236"/>
    </source>
</evidence>
<evidence type="ECO:0000256" key="3">
    <source>
        <dbReference type="ARBA" id="ARBA00022729"/>
    </source>
</evidence>
<accession>A0A8C6KEH4</accession>
<evidence type="ECO:0000256" key="5">
    <source>
        <dbReference type="ARBA" id="ARBA00023136"/>
    </source>
</evidence>
<dbReference type="GO" id="GO:0002376">
    <property type="term" value="P:immune system process"/>
    <property type="evidence" value="ECO:0007669"/>
    <property type="project" value="UniProtKB-KW"/>
</dbReference>
<dbReference type="Pfam" id="PF07686">
    <property type="entry name" value="V-set"/>
    <property type="match status" value="1"/>
</dbReference>
<reference evidence="9" key="3">
    <citation type="submission" date="2025-09" db="UniProtKB">
        <authorList>
            <consortium name="Ensembl"/>
        </authorList>
    </citation>
    <scope>IDENTIFICATION</scope>
</reference>